<dbReference type="GO" id="GO:0009279">
    <property type="term" value="C:cell outer membrane"/>
    <property type="evidence" value="ECO:0007669"/>
    <property type="project" value="UniProtKB-SubCell"/>
</dbReference>
<organism evidence="10 11">
    <name type="scientific">Microvirgula aerodenitrificans</name>
    <dbReference type="NCBI Taxonomy" id="57480"/>
    <lineage>
        <taxon>Bacteria</taxon>
        <taxon>Pseudomonadati</taxon>
        <taxon>Pseudomonadota</taxon>
        <taxon>Betaproteobacteria</taxon>
        <taxon>Neisseriales</taxon>
        <taxon>Aquaspirillaceae</taxon>
        <taxon>Microvirgula</taxon>
    </lineage>
</organism>
<keyword evidence="10" id="KW-0675">Receptor</keyword>
<evidence type="ECO:0000256" key="8">
    <source>
        <dbReference type="PROSITE-ProRule" id="PRU10144"/>
    </source>
</evidence>
<keyword evidence="3 7" id="KW-1134">Transmembrane beta strand</keyword>
<evidence type="ECO:0000256" key="2">
    <source>
        <dbReference type="ARBA" id="ARBA00022448"/>
    </source>
</evidence>
<dbReference type="EMBL" id="CP028519">
    <property type="protein sequence ID" value="AVY94482.1"/>
    <property type="molecule type" value="Genomic_DNA"/>
</dbReference>
<dbReference type="PROSITE" id="PS52016">
    <property type="entry name" value="TONB_DEPENDENT_REC_3"/>
    <property type="match status" value="1"/>
</dbReference>
<dbReference type="InterPro" id="IPR010917">
    <property type="entry name" value="TonB_rcpt_CS"/>
</dbReference>
<dbReference type="InterPro" id="IPR039426">
    <property type="entry name" value="TonB-dep_rcpt-like"/>
</dbReference>
<reference evidence="10 11" key="1">
    <citation type="submission" date="2018-04" db="EMBL/GenBank/DDBJ databases">
        <title>Denitrifier Microvirgula.</title>
        <authorList>
            <person name="Anderson E."/>
            <person name="Jang J."/>
            <person name="Ishii S."/>
        </authorList>
    </citation>
    <scope>NUCLEOTIDE SEQUENCE [LARGE SCALE GENOMIC DNA]</scope>
    <source>
        <strain evidence="10 11">BE2.4</strain>
    </source>
</reference>
<evidence type="ECO:0000256" key="5">
    <source>
        <dbReference type="ARBA" id="ARBA00023136"/>
    </source>
</evidence>
<keyword evidence="6 7" id="KW-0998">Cell outer membrane</keyword>
<dbReference type="InterPro" id="IPR011662">
    <property type="entry name" value="Secretin/TonB_short_N"/>
</dbReference>
<dbReference type="PANTHER" id="PTHR30442">
    <property type="entry name" value="IRON III DICITRATE TRANSPORT PROTEIN FECA"/>
    <property type="match status" value="1"/>
</dbReference>
<protein>
    <submittedName>
        <fullName evidence="10">TonB-dependent receptor</fullName>
    </submittedName>
</protein>
<dbReference type="Gene3D" id="2.40.170.20">
    <property type="entry name" value="TonB-dependent receptor, beta-barrel domain"/>
    <property type="match status" value="1"/>
</dbReference>
<dbReference type="GO" id="GO:0033214">
    <property type="term" value="P:siderophore-iron import into cell"/>
    <property type="evidence" value="ECO:0007669"/>
    <property type="project" value="TreeGrafter"/>
</dbReference>
<dbReference type="Gene3D" id="3.55.50.30">
    <property type="match status" value="1"/>
</dbReference>
<feature type="domain" description="Secretin/TonB short N-terminal" evidence="9">
    <location>
        <begin position="86"/>
        <end position="137"/>
    </location>
</feature>
<feature type="short sequence motif" description="TonB C-terminal box" evidence="8">
    <location>
        <begin position="910"/>
        <end position="927"/>
    </location>
</feature>
<dbReference type="PANTHER" id="PTHR30442:SF0">
    <property type="entry name" value="FE(3+) DICITRATE TRANSPORT PROTEIN FECA"/>
    <property type="match status" value="1"/>
</dbReference>
<dbReference type="STRING" id="1122240.GCA_000620105_00197"/>
<evidence type="ECO:0000256" key="4">
    <source>
        <dbReference type="ARBA" id="ARBA00022692"/>
    </source>
</evidence>
<dbReference type="SUPFAM" id="SSF56935">
    <property type="entry name" value="Porins"/>
    <property type="match status" value="1"/>
</dbReference>
<dbReference type="SMART" id="SM00965">
    <property type="entry name" value="STN"/>
    <property type="match status" value="1"/>
</dbReference>
<dbReference type="AlphaFoldDB" id="A0A2S0PAW8"/>
<evidence type="ECO:0000313" key="11">
    <source>
        <dbReference type="Proteomes" id="UP000244173"/>
    </source>
</evidence>
<evidence type="ECO:0000256" key="1">
    <source>
        <dbReference type="ARBA" id="ARBA00004571"/>
    </source>
</evidence>
<sequence length="927" mass="103729">MVRFFVSRDSRGRTPLHRETEDMHRRRLSVPAPFRRVLIGMTLGAALCVPAAPARADGLPAETRYYQIPAGSLEAAVNWLGREAGVMISFGSHIAAGRQTAGLDGRYSLLDALKQLLVGSGIEVAGDARDGFVLRPDGRSADGNPDSLPAVVVIADRLRDEIRLPVVVISDRRPPLAPGRALLSADDIRNTPAANGDLSELLATHPAVRQNSSAGGSLTRGSLAPEDLSFHGASPYQNLFQIDGMDGSNNINPANKNSNLQVRNIPSNSQAYFLDTRLLGEVRVFDSNIPVEYGRFNGGVVDARLKRASGQDSVDVGYRMSGSNLSEQRVSDGNQSNYDLGMSGYTPDWRKRFYSLNVDRKLDDRFGVVLGLSRRESDIRRASSVSLDKSVVAGTSTEQDRVDNLLGKLSWWIDSDTVTDLTLKYSARREQRANSLFVDSRWDNEHDAAGVAWNLDQRLNGAKFNFQLGWDRFDDSRTSNSDDLVTHYFASTRTQFTTGGLGKEQKTRDSWALKARLDLDPLLTGPVAHTLSVGVDSQWVEVDYQRFNDTSSYRLTHQANGSEKITSLTRYHAGQVGVSYNSRALWLADEMRWGRVSLTPGLRFDRDSYLGNSNLSPRTRLDWDLFGSRQSVVTFGMARYYGDNVLDLALRERVSKLTESVLNSAGLPVASPGSGEISRYRDLDTPYNDERSLALTQQFAGLEGVLSYVHREGRDQINKRALRDSKNVLLGYEYVNDGESRTDSFGLSLANQRPWQALGADWQMRLALSYERFRSNNSLVDGYDDTGVDNGQIYYNGRLIDAADRPTANFNQPSRVTLDLNAGWNGIGLRWNNRFNWLSKRDDVFYVGVNKADQLDMYQEGTLPSYWTWDARLVWQPTFWRQLELTVDILNVLNRQPVLVSTSPLIKRNNDQYGNGREIWLQANYRF</sequence>
<dbReference type="Proteomes" id="UP000244173">
    <property type="component" value="Chromosome"/>
</dbReference>
<evidence type="ECO:0000256" key="7">
    <source>
        <dbReference type="PROSITE-ProRule" id="PRU01360"/>
    </source>
</evidence>
<accession>A0A2S0PAW8</accession>
<gene>
    <name evidence="10" type="ORF">DAI18_10820</name>
</gene>
<keyword evidence="4 7" id="KW-0812">Transmembrane</keyword>
<name>A0A2S0PAW8_9NEIS</name>
<comment type="similarity">
    <text evidence="7">Belongs to the TonB-dependent receptor family.</text>
</comment>
<dbReference type="KEGG" id="maer:DAI18_10820"/>
<evidence type="ECO:0000256" key="3">
    <source>
        <dbReference type="ARBA" id="ARBA00022452"/>
    </source>
</evidence>
<evidence type="ECO:0000256" key="6">
    <source>
        <dbReference type="ARBA" id="ARBA00023237"/>
    </source>
</evidence>
<dbReference type="InterPro" id="IPR036942">
    <property type="entry name" value="Beta-barrel_TonB_sf"/>
</dbReference>
<keyword evidence="5 7" id="KW-0472">Membrane</keyword>
<keyword evidence="2 7" id="KW-0813">Transport</keyword>
<evidence type="ECO:0000313" key="10">
    <source>
        <dbReference type="EMBL" id="AVY94482.1"/>
    </source>
</evidence>
<evidence type="ECO:0000259" key="9">
    <source>
        <dbReference type="SMART" id="SM00965"/>
    </source>
</evidence>
<proteinExistence type="inferred from homology"/>
<dbReference type="PROSITE" id="PS01156">
    <property type="entry name" value="TONB_DEPENDENT_REC_2"/>
    <property type="match status" value="1"/>
</dbReference>
<keyword evidence="11" id="KW-1185">Reference proteome</keyword>
<comment type="subcellular location">
    <subcellularLocation>
        <location evidence="1 7">Cell outer membrane</location>
        <topology evidence="1 7">Multi-pass membrane protein</topology>
    </subcellularLocation>
</comment>